<evidence type="ECO:0000313" key="3">
    <source>
        <dbReference type="Proteomes" id="UP001183390"/>
    </source>
</evidence>
<dbReference type="RefSeq" id="WP_311514000.1">
    <property type="nucleotide sequence ID" value="NZ_JAVREP010000024.1"/>
</dbReference>
<proteinExistence type="predicted"/>
<dbReference type="SUPFAM" id="SSF55729">
    <property type="entry name" value="Acyl-CoA N-acyltransferases (Nat)"/>
    <property type="match status" value="1"/>
</dbReference>
<feature type="domain" description="N-acetyltransferase" evidence="1">
    <location>
        <begin position="89"/>
        <end position="226"/>
    </location>
</feature>
<dbReference type="EMBL" id="JAVREP010000024">
    <property type="protein sequence ID" value="MDT0331511.1"/>
    <property type="molecule type" value="Genomic_DNA"/>
</dbReference>
<dbReference type="Proteomes" id="UP001183390">
    <property type="component" value="Unassembled WGS sequence"/>
</dbReference>
<dbReference type="InterPro" id="IPR000182">
    <property type="entry name" value="GNAT_dom"/>
</dbReference>
<reference evidence="3" key="1">
    <citation type="submission" date="2023-07" db="EMBL/GenBank/DDBJ databases">
        <title>30 novel species of actinomycetes from the DSMZ collection.</title>
        <authorList>
            <person name="Nouioui I."/>
        </authorList>
    </citation>
    <scope>NUCLEOTIDE SEQUENCE [LARGE SCALE GENOMIC DNA]</scope>
    <source>
        <strain evidence="3">DSM 44743</strain>
    </source>
</reference>
<dbReference type="Gene3D" id="3.40.630.30">
    <property type="match status" value="1"/>
</dbReference>
<accession>A0ABU2MGY4</accession>
<comment type="caution">
    <text evidence="2">The sequence shown here is derived from an EMBL/GenBank/DDBJ whole genome shotgun (WGS) entry which is preliminary data.</text>
</comment>
<evidence type="ECO:0000259" key="1">
    <source>
        <dbReference type="PROSITE" id="PS51186"/>
    </source>
</evidence>
<dbReference type="Pfam" id="PF13508">
    <property type="entry name" value="Acetyltransf_7"/>
    <property type="match status" value="1"/>
</dbReference>
<dbReference type="InterPro" id="IPR016181">
    <property type="entry name" value="Acyl_CoA_acyltransferase"/>
</dbReference>
<sequence length="226" mass="24510">MPFPSDVPLSDLVRRWQRGWGTARSLSPPVEEDGALRVHFGFAHRHDEYVLLDVDREPDTIRAVAARVLDSPHTDWVTVPTTVPDKTKLLLKEAGLMVDPGYETLMDVDLEDHPVIEPPRPYRVTVGKARAVIRVRITTPQGDEAASGAVGVGDDDAVADAIVTEPEHRRRGLGGAVMSALAEHARRAGATRGVLVASSEGRHLYASLGWSTRATVLIARAPRAIG</sequence>
<name>A0ABU2MGY4_9ACTN</name>
<keyword evidence="3" id="KW-1185">Reference proteome</keyword>
<protein>
    <submittedName>
        <fullName evidence="2">GNAT family N-acetyltransferase</fullName>
    </submittedName>
</protein>
<evidence type="ECO:0000313" key="2">
    <source>
        <dbReference type="EMBL" id="MDT0331511.1"/>
    </source>
</evidence>
<gene>
    <name evidence="2" type="ORF">RM479_24135</name>
</gene>
<organism evidence="2 3">
    <name type="scientific">Nocardiopsis lambiniae</name>
    <dbReference type="NCBI Taxonomy" id="3075539"/>
    <lineage>
        <taxon>Bacteria</taxon>
        <taxon>Bacillati</taxon>
        <taxon>Actinomycetota</taxon>
        <taxon>Actinomycetes</taxon>
        <taxon>Streptosporangiales</taxon>
        <taxon>Nocardiopsidaceae</taxon>
        <taxon>Nocardiopsis</taxon>
    </lineage>
</organism>
<dbReference type="CDD" id="cd04301">
    <property type="entry name" value="NAT_SF"/>
    <property type="match status" value="1"/>
</dbReference>
<dbReference type="PROSITE" id="PS51186">
    <property type="entry name" value="GNAT"/>
    <property type="match status" value="1"/>
</dbReference>